<dbReference type="Proteomes" id="UP000601361">
    <property type="component" value="Unassembled WGS sequence"/>
</dbReference>
<name>A0ABQ1WJX8_9BACT</name>
<evidence type="ECO:0000313" key="1">
    <source>
        <dbReference type="EMBL" id="GGG33307.1"/>
    </source>
</evidence>
<evidence type="ECO:0008006" key="3">
    <source>
        <dbReference type="Google" id="ProtNLM"/>
    </source>
</evidence>
<organism evidence="1 2">
    <name type="scientific">Hymenobacter glacieicola</name>
    <dbReference type="NCBI Taxonomy" id="1562124"/>
    <lineage>
        <taxon>Bacteria</taxon>
        <taxon>Pseudomonadati</taxon>
        <taxon>Bacteroidota</taxon>
        <taxon>Cytophagia</taxon>
        <taxon>Cytophagales</taxon>
        <taxon>Hymenobacteraceae</taxon>
        <taxon>Hymenobacter</taxon>
    </lineage>
</organism>
<dbReference type="EMBL" id="BMGS01000002">
    <property type="protein sequence ID" value="GGG33307.1"/>
    <property type="molecule type" value="Genomic_DNA"/>
</dbReference>
<gene>
    <name evidence="1" type="ORF">GCM10011378_07180</name>
</gene>
<reference evidence="2" key="1">
    <citation type="journal article" date="2019" name="Int. J. Syst. Evol. Microbiol.">
        <title>The Global Catalogue of Microorganisms (GCM) 10K type strain sequencing project: providing services to taxonomists for standard genome sequencing and annotation.</title>
        <authorList>
            <consortium name="The Broad Institute Genomics Platform"/>
            <consortium name="The Broad Institute Genome Sequencing Center for Infectious Disease"/>
            <person name="Wu L."/>
            <person name="Ma J."/>
        </authorList>
    </citation>
    <scope>NUCLEOTIDE SEQUENCE [LARGE SCALE GENOMIC DNA]</scope>
    <source>
        <strain evidence="2">CGMCC 1.12990</strain>
    </source>
</reference>
<evidence type="ECO:0000313" key="2">
    <source>
        <dbReference type="Proteomes" id="UP000601361"/>
    </source>
</evidence>
<proteinExistence type="predicted"/>
<protein>
    <recommendedName>
        <fullName evidence="3">Glycosyl transferase family 1 domain-containing protein</fullName>
    </recommendedName>
</protein>
<keyword evidence="2" id="KW-1185">Reference proteome</keyword>
<accession>A0ABQ1WJX8</accession>
<sequence>MQYEFRDVVHKGKTVRYIKSVGFNSDGYSLASEEMLRLGREIQLASPDIVIVLMVGNGSTLAEDTKFLAEVTKLFPRKYDEFYKWQVATL</sequence>
<comment type="caution">
    <text evidence="1">The sequence shown here is derived from an EMBL/GenBank/DDBJ whole genome shotgun (WGS) entry which is preliminary data.</text>
</comment>